<dbReference type="EnsemblPlants" id="KQK94194">
    <property type="protein sequence ID" value="KQK94194"/>
    <property type="gene ID" value="SETIT_027218mg"/>
</dbReference>
<accession>K3ZKW2</accession>
<organism evidence="1 2">
    <name type="scientific">Setaria italica</name>
    <name type="common">Foxtail millet</name>
    <name type="synonym">Panicum italicum</name>
    <dbReference type="NCBI Taxonomy" id="4555"/>
    <lineage>
        <taxon>Eukaryota</taxon>
        <taxon>Viridiplantae</taxon>
        <taxon>Streptophyta</taxon>
        <taxon>Embryophyta</taxon>
        <taxon>Tracheophyta</taxon>
        <taxon>Spermatophyta</taxon>
        <taxon>Magnoliopsida</taxon>
        <taxon>Liliopsida</taxon>
        <taxon>Poales</taxon>
        <taxon>Poaceae</taxon>
        <taxon>PACMAD clade</taxon>
        <taxon>Panicoideae</taxon>
        <taxon>Panicodae</taxon>
        <taxon>Paniceae</taxon>
        <taxon>Cenchrinae</taxon>
        <taxon>Setaria</taxon>
    </lineage>
</organism>
<name>K3ZKW2_SETIT</name>
<dbReference type="EMBL" id="AGNK02004778">
    <property type="status" value="NOT_ANNOTATED_CDS"/>
    <property type="molecule type" value="Genomic_DNA"/>
</dbReference>
<evidence type="ECO:0000313" key="1">
    <source>
        <dbReference type="EnsemblPlants" id="KQK94194"/>
    </source>
</evidence>
<evidence type="ECO:0008006" key="3">
    <source>
        <dbReference type="Google" id="ProtNLM"/>
    </source>
</evidence>
<keyword evidence="2" id="KW-1185">Reference proteome</keyword>
<dbReference type="HOGENOM" id="CLU_2927047_0_0_1"/>
<reference evidence="1" key="2">
    <citation type="submission" date="2018-08" db="UniProtKB">
        <authorList>
            <consortium name="EnsemblPlants"/>
        </authorList>
    </citation>
    <scope>IDENTIFICATION</scope>
    <source>
        <strain evidence="1">Yugu1</strain>
    </source>
</reference>
<dbReference type="AlphaFoldDB" id="K3ZKW2"/>
<dbReference type="Gramene" id="KQK94194">
    <property type="protein sequence ID" value="KQK94194"/>
    <property type="gene ID" value="SETIT_027218mg"/>
</dbReference>
<reference evidence="2" key="1">
    <citation type="journal article" date="2012" name="Nat. Biotechnol.">
        <title>Reference genome sequence of the model plant Setaria.</title>
        <authorList>
            <person name="Bennetzen J.L."/>
            <person name="Schmutz J."/>
            <person name="Wang H."/>
            <person name="Percifield R."/>
            <person name="Hawkins J."/>
            <person name="Pontaroli A.C."/>
            <person name="Estep M."/>
            <person name="Feng L."/>
            <person name="Vaughn J.N."/>
            <person name="Grimwood J."/>
            <person name="Jenkins J."/>
            <person name="Barry K."/>
            <person name="Lindquist E."/>
            <person name="Hellsten U."/>
            <person name="Deshpande S."/>
            <person name="Wang X."/>
            <person name="Wu X."/>
            <person name="Mitros T."/>
            <person name="Triplett J."/>
            <person name="Yang X."/>
            <person name="Ye C.Y."/>
            <person name="Mauro-Herrera M."/>
            <person name="Wang L."/>
            <person name="Li P."/>
            <person name="Sharma M."/>
            <person name="Sharma R."/>
            <person name="Ronald P.C."/>
            <person name="Panaud O."/>
            <person name="Kellogg E.A."/>
            <person name="Brutnell T.P."/>
            <person name="Doust A.N."/>
            <person name="Tuskan G.A."/>
            <person name="Rokhsar D."/>
            <person name="Devos K.M."/>
        </authorList>
    </citation>
    <scope>NUCLEOTIDE SEQUENCE [LARGE SCALE GENOMIC DNA]</scope>
    <source>
        <strain evidence="2">cv. Yugu1</strain>
    </source>
</reference>
<dbReference type="InParanoid" id="K3ZKW2"/>
<sequence length="61" mass="7056">MEIAINCKKKKRHERPTIEDIISKLDETETVKIDTQLSIKKGYFEESRFLSSGILGRPCQC</sequence>
<evidence type="ECO:0000313" key="2">
    <source>
        <dbReference type="Proteomes" id="UP000004995"/>
    </source>
</evidence>
<dbReference type="Proteomes" id="UP000004995">
    <property type="component" value="Unassembled WGS sequence"/>
</dbReference>
<protein>
    <recommendedName>
        <fullName evidence="3">Serine-threonine/tyrosine-protein kinase catalytic domain-containing protein</fullName>
    </recommendedName>
</protein>
<proteinExistence type="predicted"/>